<dbReference type="EMBL" id="JAHLQT010011632">
    <property type="protein sequence ID" value="KAG7171907.1"/>
    <property type="molecule type" value="Genomic_DNA"/>
</dbReference>
<reference evidence="2" key="1">
    <citation type="journal article" date="2021" name="Sci. Adv.">
        <title>The American lobster genome reveals insights on longevity, neural, and immune adaptations.</title>
        <authorList>
            <person name="Polinski J.M."/>
            <person name="Zimin A.V."/>
            <person name="Clark K.F."/>
            <person name="Kohn A.B."/>
            <person name="Sadowski N."/>
            <person name="Timp W."/>
            <person name="Ptitsyn A."/>
            <person name="Khanna P."/>
            <person name="Romanova D.Y."/>
            <person name="Williams P."/>
            <person name="Greenwood S.J."/>
            <person name="Moroz L.L."/>
            <person name="Walt D.R."/>
            <person name="Bodnar A.G."/>
        </authorList>
    </citation>
    <scope>NUCLEOTIDE SEQUENCE</scope>
    <source>
        <strain evidence="2">GMGI-L3</strain>
    </source>
</reference>
<organism evidence="2 3">
    <name type="scientific">Homarus americanus</name>
    <name type="common">American lobster</name>
    <dbReference type="NCBI Taxonomy" id="6706"/>
    <lineage>
        <taxon>Eukaryota</taxon>
        <taxon>Metazoa</taxon>
        <taxon>Ecdysozoa</taxon>
        <taxon>Arthropoda</taxon>
        <taxon>Crustacea</taxon>
        <taxon>Multicrustacea</taxon>
        <taxon>Malacostraca</taxon>
        <taxon>Eumalacostraca</taxon>
        <taxon>Eucarida</taxon>
        <taxon>Decapoda</taxon>
        <taxon>Pleocyemata</taxon>
        <taxon>Astacidea</taxon>
        <taxon>Nephropoidea</taxon>
        <taxon>Nephropidae</taxon>
        <taxon>Homarus</taxon>
    </lineage>
</organism>
<name>A0A8J5N293_HOMAM</name>
<evidence type="ECO:0000313" key="2">
    <source>
        <dbReference type="EMBL" id="KAG7171907.1"/>
    </source>
</evidence>
<dbReference type="Pfam" id="PF16953">
    <property type="entry name" value="PRORP"/>
    <property type="match status" value="1"/>
</dbReference>
<dbReference type="InterPro" id="IPR031595">
    <property type="entry name" value="PRORP_C"/>
</dbReference>
<evidence type="ECO:0000259" key="1">
    <source>
        <dbReference type="Pfam" id="PF16953"/>
    </source>
</evidence>
<accession>A0A8J5N293</accession>
<protein>
    <submittedName>
        <fullName evidence="2">Mitochondrial ribonuclease P catalytic subunit-like</fullName>
    </submittedName>
</protein>
<dbReference type="AlphaFoldDB" id="A0A8J5N293"/>
<dbReference type="Proteomes" id="UP000747542">
    <property type="component" value="Unassembled WGS sequence"/>
</dbReference>
<proteinExistence type="predicted"/>
<gene>
    <name evidence="2" type="primary">Prorp-L</name>
    <name evidence="2" type="ORF">Hamer_G000843</name>
</gene>
<sequence>MFDMLRDHLFRLEQVPLRETFRRWQRLHQIMVIKTHIGFHLLDPAAFSTTAQQGKGGWHIPYDDGTPHQSYQVPRTWLCLQSTLPQRKRQYFQPENSNDDKFEDLSFEYKGNKSRRTNLDQKESKWSSELRISSSDTNLEFTRKHSRPWRKNTGRIDVKKINVSTLADILNTNNKE</sequence>
<feature type="domain" description="PRORP" evidence="1">
    <location>
        <begin position="3"/>
        <end position="79"/>
    </location>
</feature>
<comment type="caution">
    <text evidence="2">The sequence shown here is derived from an EMBL/GenBank/DDBJ whole genome shotgun (WGS) entry which is preliminary data.</text>
</comment>
<evidence type="ECO:0000313" key="3">
    <source>
        <dbReference type="Proteomes" id="UP000747542"/>
    </source>
</evidence>
<keyword evidence="3" id="KW-1185">Reference proteome</keyword>